<dbReference type="RefSeq" id="WP_073471865.1">
    <property type="nucleotide sequence ID" value="NZ_FQZU01000001.1"/>
</dbReference>
<dbReference type="CDD" id="cd00130">
    <property type="entry name" value="PAS"/>
    <property type="match status" value="1"/>
</dbReference>
<gene>
    <name evidence="9" type="ORF">SAMN02745216_00116</name>
</gene>
<dbReference type="InterPro" id="IPR000014">
    <property type="entry name" value="PAS"/>
</dbReference>
<evidence type="ECO:0000256" key="2">
    <source>
        <dbReference type="ARBA" id="ARBA00012438"/>
    </source>
</evidence>
<evidence type="ECO:0000256" key="6">
    <source>
        <dbReference type="SAM" id="Coils"/>
    </source>
</evidence>
<evidence type="ECO:0000313" key="9">
    <source>
        <dbReference type="EMBL" id="SHI54430.1"/>
    </source>
</evidence>
<dbReference type="PROSITE" id="PS50112">
    <property type="entry name" value="PAS"/>
    <property type="match status" value="1"/>
</dbReference>
<dbReference type="Pfam" id="PF00196">
    <property type="entry name" value="GerE"/>
    <property type="match status" value="1"/>
</dbReference>
<dbReference type="InterPro" id="IPR000792">
    <property type="entry name" value="Tscrpt_reg_LuxR_C"/>
</dbReference>
<dbReference type="PANTHER" id="PTHR43304:SF1">
    <property type="entry name" value="PAC DOMAIN-CONTAINING PROTEIN"/>
    <property type="match status" value="1"/>
</dbReference>
<dbReference type="InterPro" id="IPR013767">
    <property type="entry name" value="PAS_fold"/>
</dbReference>
<dbReference type="STRING" id="1121393.SAMN02745216_00116"/>
<dbReference type="Gene3D" id="1.10.10.10">
    <property type="entry name" value="Winged helix-like DNA-binding domain superfamily/Winged helix DNA-binding domain"/>
    <property type="match status" value="1"/>
</dbReference>
<dbReference type="InterPro" id="IPR016032">
    <property type="entry name" value="Sig_transdc_resp-reg_C-effctor"/>
</dbReference>
<dbReference type="NCBIfam" id="TIGR00229">
    <property type="entry name" value="sensory_box"/>
    <property type="match status" value="1"/>
</dbReference>
<name>A0A1M6C0C8_9BACT</name>
<dbReference type="Pfam" id="PF00989">
    <property type="entry name" value="PAS"/>
    <property type="match status" value="1"/>
</dbReference>
<evidence type="ECO:0000256" key="4">
    <source>
        <dbReference type="ARBA" id="ARBA00022679"/>
    </source>
</evidence>
<dbReference type="EC" id="2.7.13.3" evidence="2"/>
<proteinExistence type="predicted"/>
<organism evidence="9 10">
    <name type="scientific">Desulfatibacillum alkenivorans DSM 16219</name>
    <dbReference type="NCBI Taxonomy" id="1121393"/>
    <lineage>
        <taxon>Bacteria</taxon>
        <taxon>Pseudomonadati</taxon>
        <taxon>Thermodesulfobacteriota</taxon>
        <taxon>Desulfobacteria</taxon>
        <taxon>Desulfobacterales</taxon>
        <taxon>Desulfatibacillaceae</taxon>
        <taxon>Desulfatibacillum</taxon>
    </lineage>
</organism>
<dbReference type="GO" id="GO:0006355">
    <property type="term" value="P:regulation of DNA-templated transcription"/>
    <property type="evidence" value="ECO:0007669"/>
    <property type="project" value="InterPro"/>
</dbReference>
<feature type="coiled-coil region" evidence="6">
    <location>
        <begin position="168"/>
        <end position="206"/>
    </location>
</feature>
<dbReference type="SMART" id="SM00091">
    <property type="entry name" value="PAS"/>
    <property type="match status" value="1"/>
</dbReference>
<dbReference type="AlphaFoldDB" id="A0A1M6C0C8"/>
<dbReference type="EMBL" id="FQZU01000001">
    <property type="protein sequence ID" value="SHI54430.1"/>
    <property type="molecule type" value="Genomic_DNA"/>
</dbReference>
<accession>A0A1M6C0C8</accession>
<sequence length="313" mass="35552">MPLEPSRRKMEERVLALENKLLEQKALNEKLRTAQEEYRLLVENSTDIIWSADRNLRFSYFSPSVYQLRGYTPEEAVAMGPEDTFTPGSLKLVKEEIHRRDANGKERFRHFCLELECLCKDGAAKWVECAGTITLDKDGKPESIHGIARDITQHKNNLKIMQAADKALAAKVLELEETNKAIAMLTEEAEASAKEYKTKMARLISRLSRPYIESFQKTALNKNQKICMDFVASCLSDFEDYMPGQNDGLAESLNAKESEIARLVSIGCTSRDISQLLDIPKRSVDFYRAKIRKKLGFVPPGKNLSQYLTSLYG</sequence>
<dbReference type="Proteomes" id="UP000183994">
    <property type="component" value="Unassembled WGS sequence"/>
</dbReference>
<evidence type="ECO:0000259" key="7">
    <source>
        <dbReference type="PROSITE" id="PS50112"/>
    </source>
</evidence>
<keyword evidence="10" id="KW-1185">Reference proteome</keyword>
<dbReference type="OrthoDB" id="5411920at2"/>
<evidence type="ECO:0000256" key="5">
    <source>
        <dbReference type="ARBA" id="ARBA00022777"/>
    </source>
</evidence>
<dbReference type="SUPFAM" id="SSF55785">
    <property type="entry name" value="PYP-like sensor domain (PAS domain)"/>
    <property type="match status" value="1"/>
</dbReference>
<keyword evidence="3" id="KW-0597">Phosphoprotein</keyword>
<evidence type="ECO:0000256" key="1">
    <source>
        <dbReference type="ARBA" id="ARBA00000085"/>
    </source>
</evidence>
<keyword evidence="5" id="KW-0418">Kinase</keyword>
<dbReference type="GO" id="GO:0003677">
    <property type="term" value="F:DNA binding"/>
    <property type="evidence" value="ECO:0007669"/>
    <property type="project" value="InterPro"/>
</dbReference>
<reference evidence="10" key="1">
    <citation type="submission" date="2016-11" db="EMBL/GenBank/DDBJ databases">
        <authorList>
            <person name="Varghese N."/>
            <person name="Submissions S."/>
        </authorList>
    </citation>
    <scope>NUCLEOTIDE SEQUENCE [LARGE SCALE GENOMIC DNA]</scope>
    <source>
        <strain evidence="10">DSM 16219</strain>
    </source>
</reference>
<dbReference type="InterPro" id="IPR001610">
    <property type="entry name" value="PAC"/>
</dbReference>
<dbReference type="SUPFAM" id="SSF46894">
    <property type="entry name" value="C-terminal effector domain of the bipartite response regulators"/>
    <property type="match status" value="1"/>
</dbReference>
<dbReference type="PANTHER" id="PTHR43304">
    <property type="entry name" value="PHYTOCHROME-LIKE PROTEIN CPH1"/>
    <property type="match status" value="1"/>
</dbReference>
<dbReference type="InterPro" id="IPR035965">
    <property type="entry name" value="PAS-like_dom_sf"/>
</dbReference>
<dbReference type="GO" id="GO:0004673">
    <property type="term" value="F:protein histidine kinase activity"/>
    <property type="evidence" value="ECO:0007669"/>
    <property type="project" value="UniProtKB-EC"/>
</dbReference>
<evidence type="ECO:0000313" key="10">
    <source>
        <dbReference type="Proteomes" id="UP000183994"/>
    </source>
</evidence>
<dbReference type="SMART" id="SM00421">
    <property type="entry name" value="HTH_LUXR"/>
    <property type="match status" value="1"/>
</dbReference>
<evidence type="ECO:0000259" key="8">
    <source>
        <dbReference type="PROSITE" id="PS50113"/>
    </source>
</evidence>
<comment type="catalytic activity">
    <reaction evidence="1">
        <text>ATP + protein L-histidine = ADP + protein N-phospho-L-histidine.</text>
        <dbReference type="EC" id="2.7.13.3"/>
    </reaction>
</comment>
<dbReference type="InterPro" id="IPR052162">
    <property type="entry name" value="Sensor_kinase/Photoreceptor"/>
</dbReference>
<feature type="coiled-coil region" evidence="6">
    <location>
        <begin position="7"/>
        <end position="44"/>
    </location>
</feature>
<dbReference type="InterPro" id="IPR036388">
    <property type="entry name" value="WH-like_DNA-bd_sf"/>
</dbReference>
<feature type="domain" description="PAS" evidence="7">
    <location>
        <begin position="34"/>
        <end position="104"/>
    </location>
</feature>
<keyword evidence="6" id="KW-0175">Coiled coil</keyword>
<dbReference type="PROSITE" id="PS50113">
    <property type="entry name" value="PAC"/>
    <property type="match status" value="1"/>
</dbReference>
<dbReference type="SMART" id="SM00086">
    <property type="entry name" value="PAC"/>
    <property type="match status" value="1"/>
</dbReference>
<evidence type="ECO:0000256" key="3">
    <source>
        <dbReference type="ARBA" id="ARBA00022553"/>
    </source>
</evidence>
<dbReference type="InterPro" id="IPR000700">
    <property type="entry name" value="PAS-assoc_C"/>
</dbReference>
<keyword evidence="4" id="KW-0808">Transferase</keyword>
<feature type="domain" description="PAC" evidence="8">
    <location>
        <begin position="111"/>
        <end position="163"/>
    </location>
</feature>
<dbReference type="Gene3D" id="3.30.450.20">
    <property type="entry name" value="PAS domain"/>
    <property type="match status" value="1"/>
</dbReference>
<protein>
    <recommendedName>
        <fullName evidence="2">histidine kinase</fullName>
        <ecNumber evidence="2">2.7.13.3</ecNumber>
    </recommendedName>
</protein>